<dbReference type="Proteomes" id="UP000663881">
    <property type="component" value="Unassembled WGS sequence"/>
</dbReference>
<evidence type="ECO:0000313" key="2">
    <source>
        <dbReference type="EMBL" id="CAF3940405.1"/>
    </source>
</evidence>
<organism evidence="1 3">
    <name type="scientific">Adineta steineri</name>
    <dbReference type="NCBI Taxonomy" id="433720"/>
    <lineage>
        <taxon>Eukaryota</taxon>
        <taxon>Metazoa</taxon>
        <taxon>Spiralia</taxon>
        <taxon>Gnathifera</taxon>
        <taxon>Rotifera</taxon>
        <taxon>Eurotatoria</taxon>
        <taxon>Bdelloidea</taxon>
        <taxon>Adinetida</taxon>
        <taxon>Adinetidae</taxon>
        <taxon>Adineta</taxon>
    </lineage>
</organism>
<evidence type="ECO:0000313" key="1">
    <source>
        <dbReference type="EMBL" id="CAF1459281.1"/>
    </source>
</evidence>
<gene>
    <name evidence="2" type="ORF">OKA104_LOCUS26352</name>
    <name evidence="1" type="ORF">VCS650_LOCUS39950</name>
</gene>
<dbReference type="EMBL" id="CAJNON010001398">
    <property type="protein sequence ID" value="CAF1459281.1"/>
    <property type="molecule type" value="Genomic_DNA"/>
</dbReference>
<evidence type="ECO:0000313" key="3">
    <source>
        <dbReference type="Proteomes" id="UP000663891"/>
    </source>
</evidence>
<reference evidence="1" key="1">
    <citation type="submission" date="2021-02" db="EMBL/GenBank/DDBJ databases">
        <authorList>
            <person name="Nowell W R."/>
        </authorList>
    </citation>
    <scope>NUCLEOTIDE SEQUENCE</scope>
</reference>
<proteinExistence type="predicted"/>
<dbReference type="Proteomes" id="UP000663891">
    <property type="component" value="Unassembled WGS sequence"/>
</dbReference>
<accession>A0A815Q8T0</accession>
<name>A0A815Q8T0_9BILA</name>
<dbReference type="OrthoDB" id="10066007at2759"/>
<sequence length="167" mass="19749">MSQIKSLPNNFIPSCYINNNNNNNINNNISSNLQAECIEILNDIQNQLFFDQDLTYEHRMYILNRRHTIESGFITMLHDRINQLNIDIHIRERLAINLNGFNSSFNNVDLYTDVRDYFSINHDSDEESYFDPETDDTYANSEDCCDDLENLILDDIEFEDAIDNYYH</sequence>
<dbReference type="AlphaFoldDB" id="A0A815Q8T0"/>
<comment type="caution">
    <text evidence="1">The sequence shown here is derived from an EMBL/GenBank/DDBJ whole genome shotgun (WGS) entry which is preliminary data.</text>
</comment>
<dbReference type="EMBL" id="CAJOAY010002302">
    <property type="protein sequence ID" value="CAF3940405.1"/>
    <property type="molecule type" value="Genomic_DNA"/>
</dbReference>
<protein>
    <submittedName>
        <fullName evidence="1">Uncharacterized protein</fullName>
    </submittedName>
</protein>